<dbReference type="OrthoDB" id="1634442at2"/>
<dbReference type="AlphaFoldDB" id="A0A174WQ87"/>
<gene>
    <name evidence="1" type="ORF">CE91St55_48200</name>
    <name evidence="2" type="ORF">GNE07_28670</name>
</gene>
<dbReference type="RefSeq" id="WP_006776874.1">
    <property type="nucleotide sequence ID" value="NZ_BQNJ01000002.1"/>
</dbReference>
<dbReference type="EMBL" id="BQNJ01000002">
    <property type="protein sequence ID" value="GKH02839.1"/>
    <property type="molecule type" value="Genomic_DNA"/>
</dbReference>
<dbReference type="GeneID" id="93149030"/>
<proteinExistence type="predicted"/>
<dbReference type="EMBL" id="WNME01000040">
    <property type="protein sequence ID" value="MUB66996.1"/>
    <property type="molecule type" value="Genomic_DNA"/>
</dbReference>
<dbReference type="Proteomes" id="UP000434223">
    <property type="component" value="Unassembled WGS sequence"/>
</dbReference>
<name>A0A174WQ87_9FIRM</name>
<sequence length="172" mass="19997">MKYEEFKNIAITLKAAFPALKAFENDEGIRTWYEMLKDLDYAVASAAVSAYIRESPYPPAIADIRNISRKIVVPDWSIEWQKLLKNASFEELNAPAQYAVQTLTEEYVREMLESSERVVLCMKEFERLYNNFFRLSRQDEEVLKKLGVWSNGIGFIQMQPKLLITADGRELE</sequence>
<evidence type="ECO:0000313" key="1">
    <source>
        <dbReference type="EMBL" id="GKH02839.1"/>
    </source>
</evidence>
<protein>
    <submittedName>
        <fullName evidence="2">Uncharacterized protein</fullName>
    </submittedName>
</protein>
<organism evidence="2 3">
    <name type="scientific">Hungatella hathewayi</name>
    <dbReference type="NCBI Taxonomy" id="154046"/>
    <lineage>
        <taxon>Bacteria</taxon>
        <taxon>Bacillati</taxon>
        <taxon>Bacillota</taxon>
        <taxon>Clostridia</taxon>
        <taxon>Lachnospirales</taxon>
        <taxon>Lachnospiraceae</taxon>
        <taxon>Hungatella</taxon>
    </lineage>
</organism>
<dbReference type="Proteomes" id="UP001055091">
    <property type="component" value="Unassembled WGS sequence"/>
</dbReference>
<accession>A0A174WQ87</accession>
<reference evidence="1" key="2">
    <citation type="submission" date="2022-01" db="EMBL/GenBank/DDBJ databases">
        <title>Novel bile acid biosynthetic pathways are enriched in the microbiome of centenarians.</title>
        <authorList>
            <person name="Sato Y."/>
            <person name="Atarashi K."/>
            <person name="Plichta R.D."/>
            <person name="Arai Y."/>
            <person name="Sasajima S."/>
            <person name="Kearney M.S."/>
            <person name="Suda W."/>
            <person name="Takeshita K."/>
            <person name="Sasaki T."/>
            <person name="Okamoto S."/>
            <person name="Skelly N.A."/>
            <person name="Okamura Y."/>
            <person name="Vlamakis H."/>
            <person name="Li Y."/>
            <person name="Tanoue T."/>
            <person name="Takei H."/>
            <person name="Nittono H."/>
            <person name="Narushima S."/>
            <person name="Irie J."/>
            <person name="Itoh H."/>
            <person name="Moriya K."/>
            <person name="Sugiura Y."/>
            <person name="Suematsu M."/>
            <person name="Moritoki N."/>
            <person name="Shibata S."/>
            <person name="Littman R.D."/>
            <person name="Fischbach A.M."/>
            <person name="Uwamino Y."/>
            <person name="Inoue T."/>
            <person name="Honda A."/>
            <person name="Hattori M."/>
            <person name="Murai T."/>
            <person name="Xavier J.R."/>
            <person name="Hirose N."/>
            <person name="Honda K."/>
        </authorList>
    </citation>
    <scope>NUCLEOTIDE SEQUENCE</scope>
    <source>
        <strain evidence="1">CE91-St55</strain>
    </source>
</reference>
<evidence type="ECO:0000313" key="3">
    <source>
        <dbReference type="Proteomes" id="UP000434223"/>
    </source>
</evidence>
<dbReference type="Gene3D" id="1.10.8.200">
    <property type="entry name" value="Replisome organizer (g39p helicase loader/inhibitor protein)"/>
    <property type="match status" value="1"/>
</dbReference>
<comment type="caution">
    <text evidence="2">The sequence shown here is derived from an EMBL/GenBank/DDBJ whole genome shotgun (WGS) entry which is preliminary data.</text>
</comment>
<reference evidence="2 3" key="1">
    <citation type="submission" date="2019-09" db="EMBL/GenBank/DDBJ databases">
        <title>Draft genome sequencing of Hungatella hathewayi 123Y-2.</title>
        <authorList>
            <person name="Lv Q."/>
            <person name="Li S."/>
        </authorList>
    </citation>
    <scope>NUCLEOTIDE SEQUENCE [LARGE SCALE GENOMIC DNA]</scope>
    <source>
        <strain evidence="2 3">123Y-2</strain>
    </source>
</reference>
<evidence type="ECO:0000313" key="2">
    <source>
        <dbReference type="EMBL" id="MUB66996.1"/>
    </source>
</evidence>